<evidence type="ECO:0000259" key="2">
    <source>
        <dbReference type="PROSITE" id="PS50894"/>
    </source>
</evidence>
<organism evidence="3 4">
    <name type="scientific">Fusobacterium necrogenes</name>
    <dbReference type="NCBI Taxonomy" id="858"/>
    <lineage>
        <taxon>Bacteria</taxon>
        <taxon>Fusobacteriati</taxon>
        <taxon>Fusobacteriota</taxon>
        <taxon>Fusobacteriia</taxon>
        <taxon>Fusobacteriales</taxon>
        <taxon>Fusobacteriaceae</taxon>
        <taxon>Fusobacterium</taxon>
    </lineage>
</organism>
<dbReference type="CDD" id="cd00088">
    <property type="entry name" value="HPT"/>
    <property type="match status" value="1"/>
</dbReference>
<dbReference type="OrthoDB" id="1669200at2"/>
<name>A0A377GYM1_9FUSO</name>
<feature type="modified residue" description="Phosphohistidine" evidence="1">
    <location>
        <position position="61"/>
    </location>
</feature>
<keyword evidence="1" id="KW-0597">Phosphoprotein</keyword>
<protein>
    <submittedName>
        <fullName evidence="3">Aerobic respiration control sensor protein ArcB</fullName>
    </submittedName>
</protein>
<dbReference type="InterPro" id="IPR008207">
    <property type="entry name" value="Sig_transdc_His_kin_Hpt_dom"/>
</dbReference>
<dbReference type="SUPFAM" id="SSF47226">
    <property type="entry name" value="Histidine-containing phosphotransfer domain, HPT domain"/>
    <property type="match status" value="1"/>
</dbReference>
<evidence type="ECO:0000313" key="3">
    <source>
        <dbReference type="EMBL" id="STO32026.1"/>
    </source>
</evidence>
<dbReference type="PROSITE" id="PS50894">
    <property type="entry name" value="HPT"/>
    <property type="match status" value="1"/>
</dbReference>
<dbReference type="GO" id="GO:0000160">
    <property type="term" value="P:phosphorelay signal transduction system"/>
    <property type="evidence" value="ECO:0007669"/>
    <property type="project" value="InterPro"/>
</dbReference>
<gene>
    <name evidence="3" type="ORF">NCTC10723_01490</name>
</gene>
<dbReference type="Pfam" id="PF01627">
    <property type="entry name" value="Hpt"/>
    <property type="match status" value="1"/>
</dbReference>
<feature type="domain" description="HPt" evidence="2">
    <location>
        <begin position="20"/>
        <end position="115"/>
    </location>
</feature>
<accession>A0A377GYM1</accession>
<evidence type="ECO:0000256" key="1">
    <source>
        <dbReference type="PROSITE-ProRule" id="PRU00110"/>
    </source>
</evidence>
<reference evidence="3 4" key="1">
    <citation type="submission" date="2018-06" db="EMBL/GenBank/DDBJ databases">
        <authorList>
            <consortium name="Pathogen Informatics"/>
            <person name="Doyle S."/>
        </authorList>
    </citation>
    <scope>NUCLEOTIDE SEQUENCE [LARGE SCALE GENOMIC DNA]</scope>
    <source>
        <strain evidence="3 4">NCTC10723</strain>
    </source>
</reference>
<dbReference type="Gene3D" id="1.20.120.160">
    <property type="entry name" value="HPT domain"/>
    <property type="match status" value="1"/>
</dbReference>
<dbReference type="SMART" id="SM00073">
    <property type="entry name" value="HPT"/>
    <property type="match status" value="1"/>
</dbReference>
<evidence type="ECO:0000313" key="4">
    <source>
        <dbReference type="Proteomes" id="UP000255328"/>
    </source>
</evidence>
<proteinExistence type="predicted"/>
<sequence length="116" mass="13453">MELKDLNGIIDIDIDGSLARFGDMIEFYVKFLKKFSEDKNFEDLKIALDRSDVKKIEEIAHTLKGVAGNLGLNKVYQYSNEIVNLARENKLEEINNIRPELEKEMQHVTEILKKLI</sequence>
<dbReference type="AlphaFoldDB" id="A0A377GYM1"/>
<dbReference type="Proteomes" id="UP000255328">
    <property type="component" value="Unassembled WGS sequence"/>
</dbReference>
<dbReference type="RefSeq" id="WP_115270851.1">
    <property type="nucleotide sequence ID" value="NZ_CASFEE010000008.1"/>
</dbReference>
<dbReference type="EMBL" id="UGGU01000003">
    <property type="protein sequence ID" value="STO32026.1"/>
    <property type="molecule type" value="Genomic_DNA"/>
</dbReference>
<keyword evidence="4" id="KW-1185">Reference proteome</keyword>
<dbReference type="InterPro" id="IPR036641">
    <property type="entry name" value="HPT_dom_sf"/>
</dbReference>